<reference evidence="1 2" key="1">
    <citation type="submission" date="2019-08" db="EMBL/GenBank/DDBJ databases">
        <title>Paraburkholderia simonii sp. nov. and P. youngii sp. nov. Brazilian and Mexican Mimosa-associated rhizobia.</title>
        <authorList>
            <person name="Mavima L."/>
            <person name="Beukes C.W."/>
            <person name="Palmer M."/>
            <person name="De Meyer S.E."/>
            <person name="James E.K."/>
            <person name="Maluk M."/>
            <person name="Avontuur J.R."/>
            <person name="Chan W.Y."/>
            <person name="Venter S.N."/>
            <person name="Steenkamp E.T."/>
        </authorList>
    </citation>
    <scope>NUCLEOTIDE SEQUENCE [LARGE SCALE GENOMIC DNA]</scope>
    <source>
        <strain evidence="1 2">JPY454</strain>
    </source>
</reference>
<dbReference type="EMBL" id="VOMC01000010">
    <property type="protein sequence ID" value="NVI04356.1"/>
    <property type="molecule type" value="Genomic_DNA"/>
</dbReference>
<evidence type="ECO:0000313" key="1">
    <source>
        <dbReference type="EMBL" id="NVI04356.1"/>
    </source>
</evidence>
<keyword evidence="2" id="KW-1185">Reference proteome</keyword>
<organism evidence="1 2">
    <name type="scientific">Paraburkholderia youngii</name>
    <dbReference type="NCBI Taxonomy" id="2782701"/>
    <lineage>
        <taxon>Bacteria</taxon>
        <taxon>Pseudomonadati</taxon>
        <taxon>Pseudomonadota</taxon>
        <taxon>Betaproteobacteria</taxon>
        <taxon>Burkholderiales</taxon>
        <taxon>Burkholderiaceae</taxon>
        <taxon>Paraburkholderia</taxon>
    </lineage>
</organism>
<name>A0ABX2NIY0_9BURK</name>
<gene>
    <name evidence="1" type="ORF">FSB64_11315</name>
</gene>
<evidence type="ECO:0000313" key="2">
    <source>
        <dbReference type="Proteomes" id="UP000821598"/>
    </source>
</evidence>
<sequence length="109" mass="11425">MGAGALGLTMGALRKTAAFATIVVATLLAIHAIIDAIDTSDANDDRRANPAASVTRDCSARYAALLDLAELARRDGKSSEVVVRGLRQQNGAMSECLPAGWVRPAPRLH</sequence>
<dbReference type="Proteomes" id="UP000821598">
    <property type="component" value="Unassembled WGS sequence"/>
</dbReference>
<protein>
    <submittedName>
        <fullName evidence="1">Uncharacterized protein</fullName>
    </submittedName>
</protein>
<comment type="caution">
    <text evidence="1">The sequence shown here is derived from an EMBL/GenBank/DDBJ whole genome shotgun (WGS) entry which is preliminary data.</text>
</comment>
<proteinExistence type="predicted"/>
<accession>A0ABX2NIY0</accession>